<dbReference type="RefSeq" id="WP_085271556.1">
    <property type="nucleotide sequence ID" value="NZ_AP022614.1"/>
</dbReference>
<organism evidence="5 6">
    <name type="scientific">Mycobacterium parmense</name>
    <dbReference type="NCBI Taxonomy" id="185642"/>
    <lineage>
        <taxon>Bacteria</taxon>
        <taxon>Bacillati</taxon>
        <taxon>Actinomycetota</taxon>
        <taxon>Actinomycetes</taxon>
        <taxon>Mycobacteriales</taxon>
        <taxon>Mycobacteriaceae</taxon>
        <taxon>Mycobacterium</taxon>
        <taxon>Mycobacterium simiae complex</taxon>
    </lineage>
</organism>
<keyword evidence="6" id="KW-1185">Reference proteome</keyword>
<evidence type="ECO:0000256" key="3">
    <source>
        <dbReference type="ARBA" id="ARBA00022989"/>
    </source>
</evidence>
<dbReference type="InterPro" id="IPR036259">
    <property type="entry name" value="MFS_trans_sf"/>
</dbReference>
<dbReference type="PANTHER" id="PTHR23508:SF10">
    <property type="entry name" value="CARBOXYLIC ACID TRANSPORTER PROTEIN HOMOLOG"/>
    <property type="match status" value="1"/>
</dbReference>
<dbReference type="SUPFAM" id="SSF103473">
    <property type="entry name" value="MFS general substrate transporter"/>
    <property type="match status" value="1"/>
</dbReference>
<evidence type="ECO:0000313" key="6">
    <source>
        <dbReference type="Proteomes" id="UP000467105"/>
    </source>
</evidence>
<dbReference type="EMBL" id="AP022614">
    <property type="protein sequence ID" value="BBZ44290.1"/>
    <property type="molecule type" value="Genomic_DNA"/>
</dbReference>
<dbReference type="Gene3D" id="1.20.1250.20">
    <property type="entry name" value="MFS general substrate transporter like domains"/>
    <property type="match status" value="1"/>
</dbReference>
<reference evidence="5 6" key="1">
    <citation type="journal article" date="2019" name="Emerg. Microbes Infect.">
        <title>Comprehensive subspecies identification of 175 nontuberculous mycobacteria species based on 7547 genomic profiles.</title>
        <authorList>
            <person name="Matsumoto Y."/>
            <person name="Kinjo T."/>
            <person name="Motooka D."/>
            <person name="Nabeya D."/>
            <person name="Jung N."/>
            <person name="Uechi K."/>
            <person name="Horii T."/>
            <person name="Iida T."/>
            <person name="Fujita J."/>
            <person name="Nakamura S."/>
        </authorList>
    </citation>
    <scope>NUCLEOTIDE SEQUENCE [LARGE SCALE GENOMIC DNA]</scope>
    <source>
        <strain evidence="5 6">JCM 14742</strain>
    </source>
</reference>
<dbReference type="AlphaFoldDB" id="A0A7I7YR95"/>
<dbReference type="GO" id="GO:0005886">
    <property type="term" value="C:plasma membrane"/>
    <property type="evidence" value="ECO:0007669"/>
    <property type="project" value="UniProtKB-SubCell"/>
</dbReference>
<evidence type="ECO:0000256" key="1">
    <source>
        <dbReference type="ARBA" id="ARBA00004651"/>
    </source>
</evidence>
<evidence type="ECO:0000256" key="4">
    <source>
        <dbReference type="ARBA" id="ARBA00023136"/>
    </source>
</evidence>
<keyword evidence="5" id="KW-0762">Sugar transport</keyword>
<name>A0A7I7YR95_9MYCO</name>
<proteinExistence type="predicted"/>
<keyword evidence="4" id="KW-0472">Membrane</keyword>
<dbReference type="InterPro" id="IPR005828">
    <property type="entry name" value="MFS_sugar_transport-like"/>
</dbReference>
<dbReference type="PROSITE" id="PS50850">
    <property type="entry name" value="MFS"/>
    <property type="match status" value="1"/>
</dbReference>
<evidence type="ECO:0000313" key="5">
    <source>
        <dbReference type="EMBL" id="BBZ44290.1"/>
    </source>
</evidence>
<keyword evidence="2" id="KW-0812">Transmembrane</keyword>
<dbReference type="PANTHER" id="PTHR23508">
    <property type="entry name" value="CARBOXYLIC ACID TRANSPORTER PROTEIN HOMOLOG"/>
    <property type="match status" value="1"/>
</dbReference>
<accession>A0A7I7YR95</accession>
<dbReference type="Proteomes" id="UP000467105">
    <property type="component" value="Chromosome"/>
</dbReference>
<sequence length="497" mass="53050">MSDGVQTGTITTRVPARLDRLPWSRFHWRVVIGLGGVWVLDGLEVTMVGNVSARLTEKGSGIALDPAQIGVAAAIYITGACLGALFFGHLTDRFGRRNLFILTLALYLVSTVATAFAFAPWYFFVTRFFTGAGIGGEYAAINSAIDELIPARVRGRVDLLINGTYWLGSAAGAAGALVVLDTSNFPANIGWRLAFGIGAILGIFVLLVRRNVPESPRWLFIHGRDEEAERIVGEIETDVEAHTGEPLPEPEGRPLRIRQRESISFTEIARVAFTLYPGRAVLGLALFIGQAFLYNGVTFNLGTLLSNFYGVPSGKVPLFFILWALSNFLGPLLLGRLFDTVGRKPMITLSYLGSAAVAAALAVLFERGTGGVWAFIVVLAVTFFVASAGASAAYLTVSEIFPMETRALAIAFFYAVGTAIGGIAGPLLFGQLINSGDRGQVMWSFLIGAAVMAAAGLVELRLGVAAEQRSLEDLALPLTVADAQEDEPSPDSRGAAR</sequence>
<comment type="subcellular location">
    <subcellularLocation>
        <location evidence="1">Cell membrane</location>
        <topology evidence="1">Multi-pass membrane protein</topology>
    </subcellularLocation>
</comment>
<dbReference type="Pfam" id="PF00083">
    <property type="entry name" value="Sugar_tr"/>
    <property type="match status" value="1"/>
</dbReference>
<dbReference type="InterPro" id="IPR020846">
    <property type="entry name" value="MFS_dom"/>
</dbReference>
<gene>
    <name evidence="5" type="ORF">MPRM_15710</name>
</gene>
<keyword evidence="3" id="KW-1133">Transmembrane helix</keyword>
<dbReference type="GO" id="GO:0046943">
    <property type="term" value="F:carboxylic acid transmembrane transporter activity"/>
    <property type="evidence" value="ECO:0007669"/>
    <property type="project" value="TreeGrafter"/>
</dbReference>
<dbReference type="CDD" id="cd17316">
    <property type="entry name" value="MFS_SV2_like"/>
    <property type="match status" value="1"/>
</dbReference>
<evidence type="ECO:0000256" key="2">
    <source>
        <dbReference type="ARBA" id="ARBA00022692"/>
    </source>
</evidence>
<dbReference type="OrthoDB" id="9787026at2"/>
<protein>
    <submittedName>
        <fullName evidence="5">Sugar transporter</fullName>
    </submittedName>
</protein>
<keyword evidence="5" id="KW-0813">Transport</keyword>